<proteinExistence type="inferred from homology"/>
<dbReference type="Proteomes" id="UP001179952">
    <property type="component" value="Unassembled WGS sequence"/>
</dbReference>
<dbReference type="FunFam" id="1.10.10.10:FF:000322">
    <property type="entry name" value="Probable disease resistance protein At1g63360"/>
    <property type="match status" value="1"/>
</dbReference>
<keyword evidence="11" id="KW-1185">Reference proteome</keyword>
<dbReference type="GO" id="GO:0042742">
    <property type="term" value="P:defense response to bacterium"/>
    <property type="evidence" value="ECO:0007669"/>
    <property type="project" value="UniProtKB-ARBA"/>
</dbReference>
<comment type="caution">
    <text evidence="10">The sequence shown here is derived from an EMBL/GenBank/DDBJ whole genome shotgun (WGS) entry which is preliminary data.</text>
</comment>
<dbReference type="GO" id="GO:0002758">
    <property type="term" value="P:innate immune response-activating signaling pathway"/>
    <property type="evidence" value="ECO:0007669"/>
    <property type="project" value="UniProtKB-ARBA"/>
</dbReference>
<dbReference type="InterPro" id="IPR042197">
    <property type="entry name" value="Apaf_helical"/>
</dbReference>
<dbReference type="Gene3D" id="1.20.5.4130">
    <property type="match status" value="1"/>
</dbReference>
<feature type="domain" description="Disease resistance protein winged helix" evidence="8">
    <location>
        <begin position="433"/>
        <end position="504"/>
    </location>
</feature>
<feature type="domain" description="Disease resistance R13L4/SHOC-2-like LRR" evidence="9">
    <location>
        <begin position="550"/>
        <end position="876"/>
    </location>
</feature>
<dbReference type="InterPro" id="IPR032675">
    <property type="entry name" value="LRR_dom_sf"/>
</dbReference>
<evidence type="ECO:0000313" key="10">
    <source>
        <dbReference type="EMBL" id="KAK1262190.1"/>
    </source>
</evidence>
<evidence type="ECO:0000256" key="2">
    <source>
        <dbReference type="ARBA" id="ARBA00022614"/>
    </source>
</evidence>
<keyword evidence="5" id="KW-0611">Plant defense</keyword>
<organism evidence="10 11">
    <name type="scientific">Acorus gramineus</name>
    <name type="common">Dwarf sweet flag</name>
    <dbReference type="NCBI Taxonomy" id="55184"/>
    <lineage>
        <taxon>Eukaryota</taxon>
        <taxon>Viridiplantae</taxon>
        <taxon>Streptophyta</taxon>
        <taxon>Embryophyta</taxon>
        <taxon>Tracheophyta</taxon>
        <taxon>Spermatophyta</taxon>
        <taxon>Magnoliopsida</taxon>
        <taxon>Liliopsida</taxon>
        <taxon>Acoraceae</taxon>
        <taxon>Acorus</taxon>
    </lineage>
</organism>
<dbReference type="PRINTS" id="PR00364">
    <property type="entry name" value="DISEASERSIST"/>
</dbReference>
<evidence type="ECO:0000256" key="4">
    <source>
        <dbReference type="ARBA" id="ARBA00022741"/>
    </source>
</evidence>
<dbReference type="Gene3D" id="3.40.50.300">
    <property type="entry name" value="P-loop containing nucleotide triphosphate hydrolases"/>
    <property type="match status" value="1"/>
</dbReference>
<accession>A0AAV9ADC7</accession>
<dbReference type="FunFam" id="3.40.50.300:FF:001091">
    <property type="entry name" value="Probable disease resistance protein At1g61300"/>
    <property type="match status" value="1"/>
</dbReference>
<dbReference type="InterPro" id="IPR036388">
    <property type="entry name" value="WH-like_DNA-bd_sf"/>
</dbReference>
<dbReference type="GO" id="GO:0043531">
    <property type="term" value="F:ADP binding"/>
    <property type="evidence" value="ECO:0007669"/>
    <property type="project" value="InterPro"/>
</dbReference>
<dbReference type="InterPro" id="IPR002182">
    <property type="entry name" value="NB-ARC"/>
</dbReference>
<dbReference type="Pfam" id="PF23598">
    <property type="entry name" value="LRR_14"/>
    <property type="match status" value="1"/>
</dbReference>
<evidence type="ECO:0000259" key="8">
    <source>
        <dbReference type="Pfam" id="PF23559"/>
    </source>
</evidence>
<dbReference type="InterPro" id="IPR058922">
    <property type="entry name" value="WHD_DRP"/>
</dbReference>
<dbReference type="Pfam" id="PF18052">
    <property type="entry name" value="Rx_N"/>
    <property type="match status" value="1"/>
</dbReference>
<dbReference type="AlphaFoldDB" id="A0AAV9ADC7"/>
<comment type="similarity">
    <text evidence="1">Belongs to the disease resistance NB-LRR family.</text>
</comment>
<name>A0AAV9ADC7_ACOGR</name>
<reference evidence="10" key="2">
    <citation type="submission" date="2023-06" db="EMBL/GenBank/DDBJ databases">
        <authorList>
            <person name="Ma L."/>
            <person name="Liu K.-W."/>
            <person name="Li Z."/>
            <person name="Hsiao Y.-Y."/>
            <person name="Qi Y."/>
            <person name="Fu T."/>
            <person name="Tang G."/>
            <person name="Zhang D."/>
            <person name="Sun W.-H."/>
            <person name="Liu D.-K."/>
            <person name="Li Y."/>
            <person name="Chen G.-Z."/>
            <person name="Liu X.-D."/>
            <person name="Liao X.-Y."/>
            <person name="Jiang Y.-T."/>
            <person name="Yu X."/>
            <person name="Hao Y."/>
            <person name="Huang J."/>
            <person name="Zhao X.-W."/>
            <person name="Ke S."/>
            <person name="Chen Y.-Y."/>
            <person name="Wu W.-L."/>
            <person name="Hsu J.-L."/>
            <person name="Lin Y.-F."/>
            <person name="Huang M.-D."/>
            <person name="Li C.-Y."/>
            <person name="Huang L."/>
            <person name="Wang Z.-W."/>
            <person name="Zhao X."/>
            <person name="Zhong W.-Y."/>
            <person name="Peng D.-H."/>
            <person name="Ahmad S."/>
            <person name="Lan S."/>
            <person name="Zhang J.-S."/>
            <person name="Tsai W.-C."/>
            <person name="Van De Peer Y."/>
            <person name="Liu Z.-J."/>
        </authorList>
    </citation>
    <scope>NUCLEOTIDE SEQUENCE</scope>
    <source>
        <strain evidence="10">SCP</strain>
        <tissue evidence="10">Leaves</tissue>
    </source>
</reference>
<dbReference type="Gene3D" id="3.80.10.10">
    <property type="entry name" value="Ribonuclease Inhibitor"/>
    <property type="match status" value="1"/>
</dbReference>
<sequence length="924" mass="106537">MAIAVESLVEKLGVIVKNEALHLWGVRDDINEITCKLEFMQSFLEDAYMRKESSEVERTWVNKVREAVYDVEDTIDEYMYHIYKQRGRGFAGHLRKSIHLMKTIFMRHQIGIKLQEIKKEVLTIYENQNQFRIGNMNEAPSSSTDGGRRTRLAESTHFIEEKDVVGMEKYKELLVGWLTDDEESQRTVISVWGMGGLGKTTLVTNVYNKQKAVHFDCYAWVSVSQSYKTENLLRSIITKFFEEKKAITPPSINGENYVRLLQFLVDYLKDKRYLLVLDDVWDVKVWTEINCAFPDRRNGSRIVITTRNKQVASLLSSDSCRLFELAPLEEEAAMTLFCKKAFGKDHVEGCPKGMENQVKTILDKCGGLPLAIVTIGSVLSLRERTEQEWQKVNASLSSQLSNNPILEPLKSILNLSFSDLPYYLKNCFLYCSIFPEDQVIKRKTLIRLWIAEGFVQERRGNTLEDVAEDYLNELVFRSMLQTTKTNDFGRVKSCRMHDLMRELAKSISEKENFCVAYDGDHGDWAGDKRTRRLSIHKIGNSVPQKFFALHIRSFFLFAPTGFSLFSINTTTSCFRSLRVLELKGSNIDRVPDEVFNLFNLHYLSLRETRVKHLPESLGRLQTLQTLDLWYSNVEILPRSIVKLRKLRHLISGSFSLSKQTAPSTFCCKPTPKETWRFKDIQTLKFIRADKEIVREIRNLMQLRILWIGDVKTTYAAELCVSIVKMRHLLHLAIVASVEEGVLQTLHLEGLSPPPPFLRTLILYGHLEKLPSWFAHLQNLKVLWLIESELTQDPIPSLIQSLPELAYLHLNDAYNGQQMQFHAGGFPRLKRLWLNSLPQLNRVIIEEGAMSSIHQLCIVRCGELRRLPHGIECLTTLYELFLTDLSEELLERLRGGVESADGYKVRHVSKVHHWDAMRGASEILS</sequence>
<dbReference type="SUPFAM" id="SSF52058">
    <property type="entry name" value="L domain-like"/>
    <property type="match status" value="1"/>
</dbReference>
<dbReference type="EMBL" id="JAUJYN010000010">
    <property type="protein sequence ID" value="KAK1262190.1"/>
    <property type="molecule type" value="Genomic_DNA"/>
</dbReference>
<dbReference type="SUPFAM" id="SSF52540">
    <property type="entry name" value="P-loop containing nucleoside triphosphate hydrolases"/>
    <property type="match status" value="1"/>
</dbReference>
<feature type="domain" description="NB-ARC" evidence="6">
    <location>
        <begin position="168"/>
        <end position="345"/>
    </location>
</feature>
<evidence type="ECO:0000256" key="3">
    <source>
        <dbReference type="ARBA" id="ARBA00022737"/>
    </source>
</evidence>
<keyword evidence="4" id="KW-0547">Nucleotide-binding</keyword>
<keyword evidence="2" id="KW-0433">Leucine-rich repeat</keyword>
<protein>
    <submittedName>
        <fullName evidence="10">Disease resistance protein RPM1</fullName>
    </submittedName>
</protein>
<feature type="domain" description="Disease resistance N-terminal" evidence="7">
    <location>
        <begin position="4"/>
        <end position="87"/>
    </location>
</feature>
<dbReference type="Gene3D" id="1.10.8.430">
    <property type="entry name" value="Helical domain of apoptotic protease-activating factors"/>
    <property type="match status" value="1"/>
</dbReference>
<dbReference type="Pfam" id="PF00931">
    <property type="entry name" value="NB-ARC"/>
    <property type="match status" value="1"/>
</dbReference>
<evidence type="ECO:0000256" key="5">
    <source>
        <dbReference type="ARBA" id="ARBA00022821"/>
    </source>
</evidence>
<evidence type="ECO:0000259" key="6">
    <source>
        <dbReference type="Pfam" id="PF00931"/>
    </source>
</evidence>
<keyword evidence="3" id="KW-0677">Repeat</keyword>
<evidence type="ECO:0000313" key="11">
    <source>
        <dbReference type="Proteomes" id="UP001179952"/>
    </source>
</evidence>
<dbReference type="InterPro" id="IPR027417">
    <property type="entry name" value="P-loop_NTPase"/>
</dbReference>
<dbReference type="Gene3D" id="1.10.10.10">
    <property type="entry name" value="Winged helix-like DNA-binding domain superfamily/Winged helix DNA-binding domain"/>
    <property type="match status" value="1"/>
</dbReference>
<evidence type="ECO:0000259" key="9">
    <source>
        <dbReference type="Pfam" id="PF23598"/>
    </source>
</evidence>
<gene>
    <name evidence="10" type="ORF">QJS04_geneDACA011568</name>
</gene>
<dbReference type="Pfam" id="PF23559">
    <property type="entry name" value="WHD_DRP"/>
    <property type="match status" value="1"/>
</dbReference>
<dbReference type="InterPro" id="IPR055414">
    <property type="entry name" value="LRR_R13L4/SHOC2-like"/>
</dbReference>
<evidence type="ECO:0000256" key="1">
    <source>
        <dbReference type="ARBA" id="ARBA00008894"/>
    </source>
</evidence>
<dbReference type="GO" id="GO:0009626">
    <property type="term" value="P:plant-type hypersensitive response"/>
    <property type="evidence" value="ECO:0007669"/>
    <property type="project" value="UniProtKB-ARBA"/>
</dbReference>
<evidence type="ECO:0000259" key="7">
    <source>
        <dbReference type="Pfam" id="PF18052"/>
    </source>
</evidence>
<dbReference type="InterPro" id="IPR041118">
    <property type="entry name" value="Rx_N"/>
</dbReference>
<dbReference type="PANTHER" id="PTHR23155">
    <property type="entry name" value="DISEASE RESISTANCE PROTEIN RP"/>
    <property type="match status" value="1"/>
</dbReference>
<dbReference type="PANTHER" id="PTHR23155:SF1232">
    <property type="entry name" value="OS09G0270700 PROTEIN"/>
    <property type="match status" value="1"/>
</dbReference>
<reference evidence="10" key="1">
    <citation type="journal article" date="2023" name="Nat. Commun.">
        <title>Diploid and tetraploid genomes of Acorus and the evolution of monocots.</title>
        <authorList>
            <person name="Ma L."/>
            <person name="Liu K.W."/>
            <person name="Li Z."/>
            <person name="Hsiao Y.Y."/>
            <person name="Qi Y."/>
            <person name="Fu T."/>
            <person name="Tang G.D."/>
            <person name="Zhang D."/>
            <person name="Sun W.H."/>
            <person name="Liu D.K."/>
            <person name="Li Y."/>
            <person name="Chen G.Z."/>
            <person name="Liu X.D."/>
            <person name="Liao X.Y."/>
            <person name="Jiang Y.T."/>
            <person name="Yu X."/>
            <person name="Hao Y."/>
            <person name="Huang J."/>
            <person name="Zhao X.W."/>
            <person name="Ke S."/>
            <person name="Chen Y.Y."/>
            <person name="Wu W.L."/>
            <person name="Hsu J.L."/>
            <person name="Lin Y.F."/>
            <person name="Huang M.D."/>
            <person name="Li C.Y."/>
            <person name="Huang L."/>
            <person name="Wang Z.W."/>
            <person name="Zhao X."/>
            <person name="Zhong W.Y."/>
            <person name="Peng D.H."/>
            <person name="Ahmad S."/>
            <person name="Lan S."/>
            <person name="Zhang J.S."/>
            <person name="Tsai W.C."/>
            <person name="Van de Peer Y."/>
            <person name="Liu Z.J."/>
        </authorList>
    </citation>
    <scope>NUCLEOTIDE SEQUENCE</scope>
    <source>
        <strain evidence="10">SCP</strain>
    </source>
</reference>
<dbReference type="InterPro" id="IPR044974">
    <property type="entry name" value="Disease_R_plants"/>
</dbReference>
<dbReference type="CDD" id="cd14798">
    <property type="entry name" value="RX-CC_like"/>
    <property type="match status" value="1"/>
</dbReference>
<dbReference type="InterPro" id="IPR038005">
    <property type="entry name" value="RX-like_CC"/>
</dbReference>